<comment type="caution">
    <text evidence="7">The sequence shown here is derived from an EMBL/GenBank/DDBJ whole genome shotgun (WGS) entry which is preliminary data.</text>
</comment>
<evidence type="ECO:0000256" key="6">
    <source>
        <dbReference type="SAM" id="Phobius"/>
    </source>
</evidence>
<organism evidence="7 8">
    <name type="scientific">Sphingomonas abaci</name>
    <dbReference type="NCBI Taxonomy" id="237611"/>
    <lineage>
        <taxon>Bacteria</taxon>
        <taxon>Pseudomonadati</taxon>
        <taxon>Pseudomonadota</taxon>
        <taxon>Alphaproteobacteria</taxon>
        <taxon>Sphingomonadales</taxon>
        <taxon>Sphingomonadaceae</taxon>
        <taxon>Sphingomonas</taxon>
    </lineage>
</organism>
<evidence type="ECO:0000256" key="4">
    <source>
        <dbReference type="ARBA" id="ARBA00022989"/>
    </source>
</evidence>
<evidence type="ECO:0000256" key="1">
    <source>
        <dbReference type="ARBA" id="ARBA00004141"/>
    </source>
</evidence>
<dbReference type="Pfam" id="PF01384">
    <property type="entry name" value="PHO4"/>
    <property type="match status" value="1"/>
</dbReference>
<feature type="transmembrane region" description="Helical" evidence="6">
    <location>
        <begin position="108"/>
        <end position="129"/>
    </location>
</feature>
<feature type="transmembrane region" description="Helical" evidence="6">
    <location>
        <begin position="77"/>
        <end position="96"/>
    </location>
</feature>
<evidence type="ECO:0000313" key="8">
    <source>
        <dbReference type="Proteomes" id="UP000574769"/>
    </source>
</evidence>
<dbReference type="RefSeq" id="WP_184110952.1">
    <property type="nucleotide sequence ID" value="NZ_JACHNY010000001.1"/>
</dbReference>
<dbReference type="GO" id="GO:0005315">
    <property type="term" value="F:phosphate transmembrane transporter activity"/>
    <property type="evidence" value="ECO:0007669"/>
    <property type="project" value="InterPro"/>
</dbReference>
<feature type="transmembrane region" description="Helical" evidence="6">
    <location>
        <begin position="136"/>
        <end position="162"/>
    </location>
</feature>
<gene>
    <name evidence="7" type="ORF">GGQ96_000359</name>
</gene>
<keyword evidence="2" id="KW-0813">Transport</keyword>
<dbReference type="Proteomes" id="UP000574769">
    <property type="component" value="Unassembled WGS sequence"/>
</dbReference>
<comment type="subcellular location">
    <subcellularLocation>
        <location evidence="1">Membrane</location>
        <topology evidence="1">Multi-pass membrane protein</topology>
    </subcellularLocation>
</comment>
<dbReference type="AlphaFoldDB" id="A0A7W7AFT7"/>
<reference evidence="7 8" key="1">
    <citation type="submission" date="2020-08" db="EMBL/GenBank/DDBJ databases">
        <title>Genomic Encyclopedia of Type Strains, Phase IV (KMG-IV): sequencing the most valuable type-strain genomes for metagenomic binning, comparative biology and taxonomic classification.</title>
        <authorList>
            <person name="Goeker M."/>
        </authorList>
    </citation>
    <scope>NUCLEOTIDE SEQUENCE [LARGE SCALE GENOMIC DNA]</scope>
    <source>
        <strain evidence="7 8">DSM 15867</strain>
    </source>
</reference>
<dbReference type="InterPro" id="IPR001204">
    <property type="entry name" value="Phos_transporter"/>
</dbReference>
<name>A0A7W7AFT7_9SPHN</name>
<feature type="transmembrane region" description="Helical" evidence="6">
    <location>
        <begin position="302"/>
        <end position="327"/>
    </location>
</feature>
<feature type="transmembrane region" description="Helical" evidence="6">
    <location>
        <begin position="218"/>
        <end position="240"/>
    </location>
</feature>
<dbReference type="GO" id="GO:0016020">
    <property type="term" value="C:membrane"/>
    <property type="evidence" value="ECO:0007669"/>
    <property type="project" value="UniProtKB-SubCell"/>
</dbReference>
<evidence type="ECO:0000256" key="2">
    <source>
        <dbReference type="ARBA" id="ARBA00022448"/>
    </source>
</evidence>
<dbReference type="PANTHER" id="PTHR11101:SF80">
    <property type="entry name" value="PHOSPHATE TRANSPORTER"/>
    <property type="match status" value="1"/>
</dbReference>
<keyword evidence="3 6" id="KW-0812">Transmembrane</keyword>
<keyword evidence="8" id="KW-1185">Reference proteome</keyword>
<dbReference type="EMBL" id="JACHNY010000001">
    <property type="protein sequence ID" value="MBB4616253.1"/>
    <property type="molecule type" value="Genomic_DNA"/>
</dbReference>
<evidence type="ECO:0000256" key="3">
    <source>
        <dbReference type="ARBA" id="ARBA00022692"/>
    </source>
</evidence>
<protein>
    <submittedName>
        <fullName evidence="7">PiT family inorganic phosphate transporter</fullName>
    </submittedName>
</protein>
<accession>A0A7W7AFT7</accession>
<evidence type="ECO:0000256" key="5">
    <source>
        <dbReference type="ARBA" id="ARBA00023136"/>
    </source>
</evidence>
<feature type="transmembrane region" description="Helical" evidence="6">
    <location>
        <begin position="46"/>
        <end position="65"/>
    </location>
</feature>
<sequence length="335" mass="34653">MTVSLPILVALIGVALLFDFLNGLHDAANSIATVVSTRVLKPQYAVLWAAFFNFIAFAVFGLHVAQTVGKGIVDAQIIDPVVIFGALSGAIAWNVITWVKGIPSSSSHALIGGLLGAGMAKAGSAAVVWGGVVKTVIAIFASPAIGLILALMLVLAVAWTSIRLTPLGVDKRFRKLQLVSAALYSLGHGGNDAQKTMGIIAVLLYSQGYLGGEFSVPFWVVLSCQAAMALGTLSGGWRIVHTMGSKITRLTPAQGFCAETGGAITLFMATLGGIPVSSTHTITGAIVGVGASRRLSAVRWNVASNIVIAWFITLPAAGAIGAAVFYATRFLTGFD</sequence>
<proteinExistence type="predicted"/>
<evidence type="ECO:0000313" key="7">
    <source>
        <dbReference type="EMBL" id="MBB4616253.1"/>
    </source>
</evidence>
<dbReference type="GO" id="GO:0035435">
    <property type="term" value="P:phosphate ion transmembrane transport"/>
    <property type="evidence" value="ECO:0007669"/>
    <property type="project" value="TreeGrafter"/>
</dbReference>
<dbReference type="PANTHER" id="PTHR11101">
    <property type="entry name" value="PHOSPHATE TRANSPORTER"/>
    <property type="match status" value="1"/>
</dbReference>
<keyword evidence="4 6" id="KW-1133">Transmembrane helix</keyword>
<keyword evidence="5 6" id="KW-0472">Membrane</keyword>